<dbReference type="PANTHER" id="PTHR48228:SF5">
    <property type="entry name" value="ALPHA-METHYLACYL-COA RACEMASE"/>
    <property type="match status" value="1"/>
</dbReference>
<evidence type="ECO:0000313" key="3">
    <source>
        <dbReference type="Proteomes" id="UP000466535"/>
    </source>
</evidence>
<dbReference type="AlphaFoldDB" id="A0A6B0TGI0"/>
<dbReference type="SUPFAM" id="SSF89796">
    <property type="entry name" value="CoA-transferase family III (CaiB/BaiF)"/>
    <property type="match status" value="1"/>
</dbReference>
<keyword evidence="3" id="KW-1185">Reference proteome</keyword>
<accession>A0A6B0TGI0</accession>
<organism evidence="2 3">
    <name type="scientific">Halovenus carboxidivorans</name>
    <dbReference type="NCBI Taxonomy" id="2692199"/>
    <lineage>
        <taxon>Archaea</taxon>
        <taxon>Methanobacteriati</taxon>
        <taxon>Methanobacteriota</taxon>
        <taxon>Stenosarchaea group</taxon>
        <taxon>Halobacteria</taxon>
        <taxon>Halobacteriales</taxon>
        <taxon>Haloarculaceae</taxon>
        <taxon>Halovenus</taxon>
    </lineage>
</organism>
<dbReference type="InterPro" id="IPR050509">
    <property type="entry name" value="CoA-transferase_III"/>
</dbReference>
<dbReference type="InterPro" id="IPR023606">
    <property type="entry name" value="CoA-Trfase_III_dom_1_sf"/>
</dbReference>
<feature type="region of interest" description="Disordered" evidence="1">
    <location>
        <begin position="341"/>
        <end position="364"/>
    </location>
</feature>
<feature type="compositionally biased region" description="Basic and acidic residues" evidence="1">
    <location>
        <begin position="348"/>
        <end position="364"/>
    </location>
</feature>
<dbReference type="PANTHER" id="PTHR48228">
    <property type="entry name" value="SUCCINYL-COA--D-CITRAMALATE COA-TRANSFERASE"/>
    <property type="match status" value="1"/>
</dbReference>
<keyword evidence="2" id="KW-0808">Transferase</keyword>
<dbReference type="RefSeq" id="WP_159764412.1">
    <property type="nucleotide sequence ID" value="NZ_WUUT01000004.1"/>
</dbReference>
<dbReference type="EMBL" id="WUUT01000004">
    <property type="protein sequence ID" value="MXR52289.1"/>
    <property type="molecule type" value="Genomic_DNA"/>
</dbReference>
<dbReference type="Proteomes" id="UP000466535">
    <property type="component" value="Unassembled WGS sequence"/>
</dbReference>
<dbReference type="Gene3D" id="3.40.50.10540">
    <property type="entry name" value="Crotonobetainyl-coa:carnitine coa-transferase, domain 1"/>
    <property type="match status" value="1"/>
</dbReference>
<proteinExistence type="predicted"/>
<evidence type="ECO:0000313" key="2">
    <source>
        <dbReference type="EMBL" id="MXR52289.1"/>
    </source>
</evidence>
<gene>
    <name evidence="2" type="ORF">GRX03_11830</name>
</gene>
<dbReference type="GO" id="GO:0016740">
    <property type="term" value="F:transferase activity"/>
    <property type="evidence" value="ECO:0007669"/>
    <property type="project" value="UniProtKB-KW"/>
</dbReference>
<reference evidence="2 3" key="1">
    <citation type="submission" date="2019-12" db="EMBL/GenBank/DDBJ databases">
        <title>Isolation and characterization of three novel carbon monoxide-oxidizing members of Halobacteria from salione crusts and soils.</title>
        <authorList>
            <person name="Myers M.R."/>
            <person name="King G.M."/>
        </authorList>
    </citation>
    <scope>NUCLEOTIDE SEQUENCE [LARGE SCALE GENOMIC DNA]</scope>
    <source>
        <strain evidence="2 3">WSH3</strain>
    </source>
</reference>
<dbReference type="InterPro" id="IPR003673">
    <property type="entry name" value="CoA-Trfase_fam_III"/>
</dbReference>
<dbReference type="Gene3D" id="3.30.1540.10">
    <property type="entry name" value="formyl-coa transferase, domain 3"/>
    <property type="match status" value="1"/>
</dbReference>
<protein>
    <submittedName>
        <fullName evidence="2">CoA transferase</fullName>
    </submittedName>
</protein>
<dbReference type="InterPro" id="IPR044855">
    <property type="entry name" value="CoA-Trfase_III_dom3_sf"/>
</dbReference>
<dbReference type="OrthoDB" id="28444at2157"/>
<name>A0A6B0TGI0_9EURY</name>
<comment type="caution">
    <text evidence="2">The sequence shown here is derived from an EMBL/GenBank/DDBJ whole genome shotgun (WGS) entry which is preliminary data.</text>
</comment>
<dbReference type="Pfam" id="PF02515">
    <property type="entry name" value="CoA_transf_3"/>
    <property type="match status" value="1"/>
</dbReference>
<evidence type="ECO:0000256" key="1">
    <source>
        <dbReference type="SAM" id="MobiDB-lite"/>
    </source>
</evidence>
<sequence>MQLDSVRVLDLSRLLPGPYATQLLADAGAEVIKIEDTGSGDYARAMPPYTDSGVGAVFDAVNRGKKGVALDLKSEEGQEALYRLAEDADVLLESFRPEVVDRLGVDYDRLSEINEDLVYCSLTGYGQGGPMADSVGHDLNYVGRAGMLDLTREDETARPQVPGYTVADMAGGLFAAFGIVSALLTRELGSGGGEYIDVAMTDVVLSFSQAVVQPVFEGDQPRPGEGELNGGYPWYDVYECADGRYVTFAALEPQFFRAFCEAVDREDLIDAHMTDDDAEREALRAELTDLFGSRSRDEWMETLDGVEASVEPVYTLTEALDDEQVGTRDLIWDERRPRIGFPAQGTDVPRDRGRPVPKQGEHTEAVLREVGYDDDELDRLAGNGVIRRAE</sequence>